<accession>A0AAD4R1R1</accession>
<evidence type="ECO:0000313" key="3">
    <source>
        <dbReference type="Proteomes" id="UP001201812"/>
    </source>
</evidence>
<name>A0AAD4R1R1_9BILA</name>
<feature type="region of interest" description="Disordered" evidence="1">
    <location>
        <begin position="219"/>
        <end position="256"/>
    </location>
</feature>
<protein>
    <submittedName>
        <fullName evidence="2">Uncharacterized protein</fullName>
    </submittedName>
</protein>
<evidence type="ECO:0000313" key="2">
    <source>
        <dbReference type="EMBL" id="KAI1703868.1"/>
    </source>
</evidence>
<keyword evidence="3" id="KW-1185">Reference proteome</keyword>
<dbReference type="Proteomes" id="UP001201812">
    <property type="component" value="Unassembled WGS sequence"/>
</dbReference>
<organism evidence="2 3">
    <name type="scientific">Ditylenchus destructor</name>
    <dbReference type="NCBI Taxonomy" id="166010"/>
    <lineage>
        <taxon>Eukaryota</taxon>
        <taxon>Metazoa</taxon>
        <taxon>Ecdysozoa</taxon>
        <taxon>Nematoda</taxon>
        <taxon>Chromadorea</taxon>
        <taxon>Rhabditida</taxon>
        <taxon>Tylenchina</taxon>
        <taxon>Tylenchomorpha</taxon>
        <taxon>Sphaerularioidea</taxon>
        <taxon>Anguinidae</taxon>
        <taxon>Anguininae</taxon>
        <taxon>Ditylenchus</taxon>
    </lineage>
</organism>
<dbReference type="AlphaFoldDB" id="A0AAD4R1R1"/>
<reference evidence="2" key="1">
    <citation type="submission" date="2022-01" db="EMBL/GenBank/DDBJ databases">
        <title>Genome Sequence Resource for Two Populations of Ditylenchus destructor, the Migratory Endoparasitic Phytonematode.</title>
        <authorList>
            <person name="Zhang H."/>
            <person name="Lin R."/>
            <person name="Xie B."/>
        </authorList>
    </citation>
    <scope>NUCLEOTIDE SEQUENCE</scope>
    <source>
        <strain evidence="2">BazhouSP</strain>
    </source>
</reference>
<feature type="compositionally biased region" description="Polar residues" evidence="1">
    <location>
        <begin position="231"/>
        <end position="242"/>
    </location>
</feature>
<dbReference type="EMBL" id="JAKKPZ010000075">
    <property type="protein sequence ID" value="KAI1703868.1"/>
    <property type="molecule type" value="Genomic_DNA"/>
</dbReference>
<sequence>MIFGKHFGNASDAKGESGLVVASIYEPGDVANVIYYSPNKPLALVPKSFFVLKPGEGAGLSNSQKLKRTISFTVGEEVEFELVPGSDRIVQWIRKAPEVMDVFLSQDHFVAKSTGIIAPPNVKQDGLWTKEFGWVPLEPEQLGNFEPDVPMNIRIVIDISFGEHENAKFFKLNDFQPTCSYKLRSIDSVSDNPDFLCIAPWKKMTDLVRNHDLAPGFEEASVKSEDINSDLPESSYSANNRTSNERNFDGNLRMIRPPRYKREDIPECSSNQPTLDTHDLHNKIYQRDLLECQVFSSWTAEEYATDDWSSSDHKSGTTTWACLSRFNKVQRSSSGSRINSANNSHLKEDLRRNRLPTIPEQSYMPNIANIPLRRQNEASNRQNATNNQQAASTSRRVVTDFREPPITEDNASPYYVGFRHPSQSPRITFARLFNMRTMQVSRLPYDRMKLQLVEDADPEIGAELHCVKRLFRMP</sequence>
<comment type="caution">
    <text evidence="2">The sequence shown here is derived from an EMBL/GenBank/DDBJ whole genome shotgun (WGS) entry which is preliminary data.</text>
</comment>
<proteinExistence type="predicted"/>
<evidence type="ECO:0000256" key="1">
    <source>
        <dbReference type="SAM" id="MobiDB-lite"/>
    </source>
</evidence>
<gene>
    <name evidence="2" type="ORF">DdX_14611</name>
</gene>